<evidence type="ECO:0000256" key="1">
    <source>
        <dbReference type="SAM" id="Phobius"/>
    </source>
</evidence>
<feature type="transmembrane region" description="Helical" evidence="1">
    <location>
        <begin position="115"/>
        <end position="136"/>
    </location>
</feature>
<name>A0A444QFC0_9MICO</name>
<evidence type="ECO:0000313" key="2">
    <source>
        <dbReference type="EMBL" id="RWZ68292.1"/>
    </source>
</evidence>
<keyword evidence="3" id="KW-1185">Reference proteome</keyword>
<reference evidence="2 3" key="1">
    <citation type="submission" date="2018-12" db="EMBL/GenBank/DDBJ databases">
        <authorList>
            <person name="Li F."/>
        </authorList>
    </citation>
    <scope>NUCLEOTIDE SEQUENCE [LARGE SCALE GENOMIC DNA]</scope>
    <source>
        <strain evidence="2 3">8H24J-4-2</strain>
    </source>
</reference>
<dbReference type="OrthoDB" id="5120324at2"/>
<proteinExistence type="predicted"/>
<sequence length="195" mass="19856">MTMSRYPTRSLLQCAAIAAAGGVLIILLGPVGTWAAVLSAPLYAVVGSLNLLSPMVALRWTRLPWAATLTAFLGGLLAMSFSVLGILLIPALVLPAVAMDAVALLVRPRGRRAGLYAGAVAGGLVIFAISFVVIPAELVTPVLVVILLVLRIAAYVGVMRLAGSVAAGLERAGVKPTPSPIVTRVERPSAGGSAG</sequence>
<evidence type="ECO:0000313" key="3">
    <source>
        <dbReference type="Proteomes" id="UP000288603"/>
    </source>
</evidence>
<accession>A0A444QFC0</accession>
<dbReference type="EMBL" id="RZNC01000001">
    <property type="protein sequence ID" value="RWZ68292.1"/>
    <property type="molecule type" value="Genomic_DNA"/>
</dbReference>
<dbReference type="RefSeq" id="WP_128497562.1">
    <property type="nucleotide sequence ID" value="NZ_RZNC01000001.1"/>
</dbReference>
<evidence type="ECO:0008006" key="4">
    <source>
        <dbReference type="Google" id="ProtNLM"/>
    </source>
</evidence>
<protein>
    <recommendedName>
        <fullName evidence="4">Acyl esterase</fullName>
    </recommendedName>
</protein>
<organism evidence="2 3">
    <name type="scientific">Labedella populi</name>
    <dbReference type="NCBI Taxonomy" id="2498850"/>
    <lineage>
        <taxon>Bacteria</taxon>
        <taxon>Bacillati</taxon>
        <taxon>Actinomycetota</taxon>
        <taxon>Actinomycetes</taxon>
        <taxon>Micrococcales</taxon>
        <taxon>Microbacteriaceae</taxon>
        <taxon>Labedella</taxon>
    </lineage>
</organism>
<gene>
    <name evidence="2" type="ORF">ELQ92_03475</name>
</gene>
<dbReference type="AlphaFoldDB" id="A0A444QFC0"/>
<feature type="transmembrane region" description="Helical" evidence="1">
    <location>
        <begin position="142"/>
        <end position="162"/>
    </location>
</feature>
<keyword evidence="1" id="KW-0472">Membrane</keyword>
<dbReference type="Proteomes" id="UP000288603">
    <property type="component" value="Unassembled WGS sequence"/>
</dbReference>
<keyword evidence="1" id="KW-0812">Transmembrane</keyword>
<keyword evidence="1" id="KW-1133">Transmembrane helix</keyword>
<comment type="caution">
    <text evidence="2">The sequence shown here is derived from an EMBL/GenBank/DDBJ whole genome shotgun (WGS) entry which is preliminary data.</text>
</comment>
<feature type="transmembrane region" description="Helical" evidence="1">
    <location>
        <begin position="63"/>
        <end position="94"/>
    </location>
</feature>